<proteinExistence type="inferred from homology"/>
<dbReference type="PANTHER" id="PTHR16255">
    <property type="entry name" value="REQUIRED FOR MEIOTIC NUCLEAR DIVISION PROTEIN 1 HOMOLOG"/>
    <property type="match status" value="1"/>
</dbReference>
<feature type="region of interest" description="Disordered" evidence="2">
    <location>
        <begin position="1"/>
        <end position="34"/>
    </location>
</feature>
<feature type="compositionally biased region" description="Pro residues" evidence="2">
    <location>
        <begin position="198"/>
        <end position="209"/>
    </location>
</feature>
<dbReference type="EMBL" id="JAVRRR010000192">
    <property type="protein sequence ID" value="KAK5144853.1"/>
    <property type="molecule type" value="Genomic_DNA"/>
</dbReference>
<evidence type="ECO:0000313" key="4">
    <source>
        <dbReference type="EMBL" id="KAK5144853.1"/>
    </source>
</evidence>
<dbReference type="Pfam" id="PF02582">
    <property type="entry name" value="DUF155"/>
    <property type="match status" value="1"/>
</dbReference>
<reference evidence="4 5" key="1">
    <citation type="submission" date="2023-08" db="EMBL/GenBank/DDBJ databases">
        <title>Black Yeasts Isolated from many extreme environments.</title>
        <authorList>
            <person name="Coleine C."/>
            <person name="Stajich J.E."/>
            <person name="Selbmann L."/>
        </authorList>
    </citation>
    <scope>NUCLEOTIDE SEQUENCE [LARGE SCALE GENOMIC DNA]</scope>
    <source>
        <strain evidence="4 5">CCFEE 5386</strain>
    </source>
</reference>
<evidence type="ECO:0000313" key="5">
    <source>
        <dbReference type="Proteomes" id="UP001308179"/>
    </source>
</evidence>
<protein>
    <recommendedName>
        <fullName evidence="3">DUF155 domain-containing protein</fullName>
    </recommendedName>
</protein>
<feature type="domain" description="DUF155" evidence="3">
    <location>
        <begin position="122"/>
        <end position="328"/>
    </location>
</feature>
<dbReference type="InterPro" id="IPR003734">
    <property type="entry name" value="DUF155"/>
</dbReference>
<accession>A0ABR0L7Z1</accession>
<evidence type="ECO:0000259" key="3">
    <source>
        <dbReference type="Pfam" id="PF02582"/>
    </source>
</evidence>
<sequence>MNVIVPRTLRQQDDSSKKPTGATARRKTARTEARTASLKRLAIEAQRSRQVIQGSGRRAHVNPDLDTRNVTAYCAAETYSIPLARDILIKQGYVPDPFNTGLYPQVLHLQTPEDASGNPGDVFVLPSGMVVTWNVSETLGRKIVERWLPQAAEDGHLDKLEAEDMEYLEDPSRDVSRIIGDTIILGTKPSNAPETTPDLPPTTTPPASHPPHQRHDSDTVLAKIAFSSALARSTKLAVLESRLTSYFATTRNIPTTLSRGTRLRFSRAFILQKTGELLNIRAQLNLYSELTDSLPDLFWDSPHELGLESYYEKAGRALDVGSRIRVLNEKMDYASEIAAVLRERLSEKHSTELEWLIIGLISIEVGFGILQLWREREVRRDPEATETLVREFLRRELRRA</sequence>
<organism evidence="4 5">
    <name type="scientific">Rachicladosporium monterosium</name>
    <dbReference type="NCBI Taxonomy" id="1507873"/>
    <lineage>
        <taxon>Eukaryota</taxon>
        <taxon>Fungi</taxon>
        <taxon>Dikarya</taxon>
        <taxon>Ascomycota</taxon>
        <taxon>Pezizomycotina</taxon>
        <taxon>Dothideomycetes</taxon>
        <taxon>Dothideomycetidae</taxon>
        <taxon>Cladosporiales</taxon>
        <taxon>Cladosporiaceae</taxon>
        <taxon>Rachicladosporium</taxon>
    </lineage>
</organism>
<keyword evidence="5" id="KW-1185">Reference proteome</keyword>
<dbReference type="Proteomes" id="UP001308179">
    <property type="component" value="Unassembled WGS sequence"/>
</dbReference>
<dbReference type="PANTHER" id="PTHR16255:SF1">
    <property type="entry name" value="REQUIRED FOR MEIOTIC NUCLEAR DIVISION PROTEIN 1 HOMOLOG"/>
    <property type="match status" value="1"/>
</dbReference>
<dbReference type="InterPro" id="IPR051624">
    <property type="entry name" value="RMD1/Sad1-interacting"/>
</dbReference>
<gene>
    <name evidence="4" type="ORF">LTR32_003293</name>
</gene>
<evidence type="ECO:0000256" key="1">
    <source>
        <dbReference type="ARBA" id="ARBA00008306"/>
    </source>
</evidence>
<feature type="region of interest" description="Disordered" evidence="2">
    <location>
        <begin position="186"/>
        <end position="216"/>
    </location>
</feature>
<evidence type="ECO:0000256" key="2">
    <source>
        <dbReference type="SAM" id="MobiDB-lite"/>
    </source>
</evidence>
<name>A0ABR0L7Z1_9PEZI</name>
<comment type="caution">
    <text evidence="4">The sequence shown here is derived from an EMBL/GenBank/DDBJ whole genome shotgun (WGS) entry which is preliminary data.</text>
</comment>
<comment type="similarity">
    <text evidence="1">Belongs to the RMD1/sif2 family.</text>
</comment>